<dbReference type="RefSeq" id="WP_120325873.1">
    <property type="nucleotide sequence ID" value="NZ_RAPF01000012.1"/>
</dbReference>
<sequence length="226" mass="25266">MTTATDFFKALDCLAASADPRIESLRWKVIREYSGLREVVTPLLVSQIGAGDVEWGHLAFHELRSQGFIEIVHAEFVWGNFTDQSMSLHLESISTLLTAALVRMKALKNTPVFDDLTYRQKELHRVSKGLDGLSIALAIQKIFLPIIAAVNSPVLLNEYINQTKLAFIYHWSDHFNETYSAHMIDIANKIVDAILNSEIDRAIVPAGEIWLCNTAIQDQQASIADG</sequence>
<accession>A0A420EAN0</accession>
<protein>
    <submittedName>
        <fullName evidence="1">Uncharacterized protein</fullName>
    </submittedName>
</protein>
<organism evidence="1 2">
    <name type="scientific">Altericroceibacterium spongiae</name>
    <dbReference type="NCBI Taxonomy" id="2320269"/>
    <lineage>
        <taxon>Bacteria</taxon>
        <taxon>Pseudomonadati</taxon>
        <taxon>Pseudomonadota</taxon>
        <taxon>Alphaproteobacteria</taxon>
        <taxon>Sphingomonadales</taxon>
        <taxon>Erythrobacteraceae</taxon>
        <taxon>Altericroceibacterium</taxon>
    </lineage>
</organism>
<dbReference type="Proteomes" id="UP000284395">
    <property type="component" value="Unassembled WGS sequence"/>
</dbReference>
<evidence type="ECO:0000313" key="2">
    <source>
        <dbReference type="Proteomes" id="UP000284395"/>
    </source>
</evidence>
<keyword evidence="2" id="KW-1185">Reference proteome</keyword>
<evidence type="ECO:0000313" key="1">
    <source>
        <dbReference type="EMBL" id="RKF17720.1"/>
    </source>
</evidence>
<proteinExistence type="predicted"/>
<dbReference type="AlphaFoldDB" id="A0A420EAN0"/>
<dbReference type="OrthoDB" id="7408488at2"/>
<name>A0A420EAN0_9SPHN</name>
<dbReference type="EMBL" id="RAPF01000012">
    <property type="protein sequence ID" value="RKF17720.1"/>
    <property type="molecule type" value="Genomic_DNA"/>
</dbReference>
<reference evidence="1 2" key="1">
    <citation type="submission" date="2018-09" db="EMBL/GenBank/DDBJ databases">
        <title>Altererythrobacter spongiae sp. nov., isolated from a marine sponge.</title>
        <authorList>
            <person name="Zhuang L."/>
            <person name="Luo L."/>
        </authorList>
    </citation>
    <scope>NUCLEOTIDE SEQUENCE [LARGE SCALE GENOMIC DNA]</scope>
    <source>
        <strain evidence="1 2">HN-Y73</strain>
    </source>
</reference>
<comment type="caution">
    <text evidence="1">The sequence shown here is derived from an EMBL/GenBank/DDBJ whole genome shotgun (WGS) entry which is preliminary data.</text>
</comment>
<gene>
    <name evidence="1" type="ORF">D6851_15795</name>
</gene>